<evidence type="ECO:0000256" key="1">
    <source>
        <dbReference type="SAM" id="MobiDB-lite"/>
    </source>
</evidence>
<proteinExistence type="predicted"/>
<feature type="region of interest" description="Disordered" evidence="1">
    <location>
        <begin position="111"/>
        <end position="140"/>
    </location>
</feature>
<reference evidence="2" key="1">
    <citation type="journal article" date="2013" name="Nat. Commun.">
        <title>Whole-genome sequencing of Oryza brachyantha reveals mechanisms underlying Oryza genome evolution.</title>
        <authorList>
            <person name="Chen J."/>
            <person name="Huang Q."/>
            <person name="Gao D."/>
            <person name="Wang J."/>
            <person name="Lang Y."/>
            <person name="Liu T."/>
            <person name="Li B."/>
            <person name="Bai Z."/>
            <person name="Luis Goicoechea J."/>
            <person name="Liang C."/>
            <person name="Chen C."/>
            <person name="Zhang W."/>
            <person name="Sun S."/>
            <person name="Liao Y."/>
            <person name="Zhang X."/>
            <person name="Yang L."/>
            <person name="Song C."/>
            <person name="Wang M."/>
            <person name="Shi J."/>
            <person name="Liu G."/>
            <person name="Liu J."/>
            <person name="Zhou H."/>
            <person name="Zhou W."/>
            <person name="Yu Q."/>
            <person name="An N."/>
            <person name="Chen Y."/>
            <person name="Cai Q."/>
            <person name="Wang B."/>
            <person name="Liu B."/>
            <person name="Min J."/>
            <person name="Huang Y."/>
            <person name="Wu H."/>
            <person name="Li Z."/>
            <person name="Zhang Y."/>
            <person name="Yin Y."/>
            <person name="Song W."/>
            <person name="Jiang J."/>
            <person name="Jackson S.A."/>
            <person name="Wing R.A."/>
            <person name="Wang J."/>
            <person name="Chen M."/>
        </authorList>
    </citation>
    <scope>NUCLEOTIDE SEQUENCE [LARGE SCALE GENOMIC DNA]</scope>
    <source>
        <strain evidence="2">cv. IRGC 101232</strain>
    </source>
</reference>
<reference evidence="2" key="2">
    <citation type="submission" date="2013-04" db="UniProtKB">
        <authorList>
            <consortium name="EnsemblPlants"/>
        </authorList>
    </citation>
    <scope>IDENTIFICATION</scope>
</reference>
<dbReference type="Proteomes" id="UP000006038">
    <property type="component" value="Chromosome 11"/>
</dbReference>
<evidence type="ECO:0000313" key="2">
    <source>
        <dbReference type="EnsemblPlants" id="OB11G17510.1"/>
    </source>
</evidence>
<dbReference type="HOGENOM" id="CLU_1838211_0_0_1"/>
<evidence type="ECO:0000313" key="3">
    <source>
        <dbReference type="Proteomes" id="UP000006038"/>
    </source>
</evidence>
<organism evidence="2">
    <name type="scientific">Oryza brachyantha</name>
    <name type="common">malo sina</name>
    <dbReference type="NCBI Taxonomy" id="4533"/>
    <lineage>
        <taxon>Eukaryota</taxon>
        <taxon>Viridiplantae</taxon>
        <taxon>Streptophyta</taxon>
        <taxon>Embryophyta</taxon>
        <taxon>Tracheophyta</taxon>
        <taxon>Spermatophyta</taxon>
        <taxon>Magnoliopsida</taxon>
        <taxon>Liliopsida</taxon>
        <taxon>Poales</taxon>
        <taxon>Poaceae</taxon>
        <taxon>BOP clade</taxon>
        <taxon>Oryzoideae</taxon>
        <taxon>Oryzeae</taxon>
        <taxon>Oryzinae</taxon>
        <taxon>Oryza</taxon>
    </lineage>
</organism>
<keyword evidence="3" id="KW-1185">Reference proteome</keyword>
<dbReference type="EnsemblPlants" id="OB11G17510.1">
    <property type="protein sequence ID" value="OB11G17510.1"/>
    <property type="gene ID" value="OB11G17510"/>
</dbReference>
<dbReference type="Gramene" id="OB11G17510.1">
    <property type="protein sequence ID" value="OB11G17510.1"/>
    <property type="gene ID" value="OB11G17510"/>
</dbReference>
<accession>J3N7G5</accession>
<protein>
    <submittedName>
        <fullName evidence="2">Uncharacterized protein</fullName>
    </submittedName>
</protein>
<name>J3N7G5_ORYBR</name>
<sequence length="140" mass="15899">MAMSSFGGGGMLGSRVQEVRAWGNEMSMMTAGVEITRARGGRRRQWREVAKSSGERKLIMQASKKSRYHRVQRRAEAYNASKQKESLSQCAKTRDPLRLYRYNREGSNRLETGKLGAMWSQPIESRSDKDGSLIGPKAWR</sequence>
<dbReference type="AlphaFoldDB" id="J3N7G5"/>